<name>A0AAE0C7X1_9CHLO</name>
<organism evidence="1 2">
    <name type="scientific">Cymbomonas tetramitiformis</name>
    <dbReference type="NCBI Taxonomy" id="36881"/>
    <lineage>
        <taxon>Eukaryota</taxon>
        <taxon>Viridiplantae</taxon>
        <taxon>Chlorophyta</taxon>
        <taxon>Pyramimonadophyceae</taxon>
        <taxon>Pyramimonadales</taxon>
        <taxon>Pyramimonadaceae</taxon>
        <taxon>Cymbomonas</taxon>
    </lineage>
</organism>
<gene>
    <name evidence="1" type="ORF">CYMTET_41588</name>
</gene>
<accession>A0AAE0C7X1</accession>
<evidence type="ECO:0000313" key="1">
    <source>
        <dbReference type="EMBL" id="KAK3248967.1"/>
    </source>
</evidence>
<dbReference type="PANTHER" id="PTHR37231">
    <property type="entry name" value="EXPRESSED PROTEIN"/>
    <property type="match status" value="1"/>
</dbReference>
<dbReference type="AlphaFoldDB" id="A0AAE0C7X1"/>
<dbReference type="Proteomes" id="UP001190700">
    <property type="component" value="Unassembled WGS sequence"/>
</dbReference>
<dbReference type="EMBL" id="LGRX02027659">
    <property type="protein sequence ID" value="KAK3248967.1"/>
    <property type="molecule type" value="Genomic_DNA"/>
</dbReference>
<sequence length="204" mass="20939">MPFAKVMVAPISRPMALNFAPSRHRIKFHASSRRYRGRLGPRASKDNDDASSADEAKYAALGAAGLAAEAVVFQSLSFVRDNGCGLGPGPYGLLSLAEGLSYLAVAGLLGASAISFAKDGTGLPTGRPGYELGPGALLGLAEGVAYLYLAGGLIALVAALVLGVDAVLPLPVEGGPCGEYDRVADAAATKFLDPCTYAPWICIR</sequence>
<evidence type="ECO:0000313" key="2">
    <source>
        <dbReference type="Proteomes" id="UP001190700"/>
    </source>
</evidence>
<proteinExistence type="predicted"/>
<comment type="caution">
    <text evidence="1">The sequence shown here is derived from an EMBL/GenBank/DDBJ whole genome shotgun (WGS) entry which is preliminary data.</text>
</comment>
<protein>
    <submittedName>
        <fullName evidence="1">Uncharacterized protein</fullName>
    </submittedName>
</protein>
<dbReference type="PANTHER" id="PTHR37231:SF2">
    <property type="entry name" value="EXPRESSED PROTEIN"/>
    <property type="match status" value="1"/>
</dbReference>
<reference evidence="1 2" key="1">
    <citation type="journal article" date="2015" name="Genome Biol. Evol.">
        <title>Comparative Genomics of a Bacterivorous Green Alga Reveals Evolutionary Causalities and Consequences of Phago-Mixotrophic Mode of Nutrition.</title>
        <authorList>
            <person name="Burns J.A."/>
            <person name="Paasch A."/>
            <person name="Narechania A."/>
            <person name="Kim E."/>
        </authorList>
    </citation>
    <scope>NUCLEOTIDE SEQUENCE [LARGE SCALE GENOMIC DNA]</scope>
    <source>
        <strain evidence="1 2">PLY_AMNH</strain>
    </source>
</reference>
<keyword evidence="2" id="KW-1185">Reference proteome</keyword>